<comment type="caution">
    <text evidence="1">The sequence shown here is derived from an EMBL/GenBank/DDBJ whole genome shotgun (WGS) entry which is preliminary data.</text>
</comment>
<proteinExistence type="predicted"/>
<sequence length="96" mass="10602">MLSKNSSSLASPVRVVFNKFRHIDKLVSWPTRLQHKNGLARPVKCHTFTEYGLEVAASAVVFRSVSASSDGPFTLSPYNQPGPLDILFLSKRLATN</sequence>
<evidence type="ECO:0000313" key="1">
    <source>
        <dbReference type="EMBL" id="GBP61662.1"/>
    </source>
</evidence>
<dbReference type="AlphaFoldDB" id="A0A4C1XFB2"/>
<organism evidence="1 2">
    <name type="scientific">Eumeta variegata</name>
    <name type="common">Bagworm moth</name>
    <name type="synonym">Eumeta japonica</name>
    <dbReference type="NCBI Taxonomy" id="151549"/>
    <lineage>
        <taxon>Eukaryota</taxon>
        <taxon>Metazoa</taxon>
        <taxon>Ecdysozoa</taxon>
        <taxon>Arthropoda</taxon>
        <taxon>Hexapoda</taxon>
        <taxon>Insecta</taxon>
        <taxon>Pterygota</taxon>
        <taxon>Neoptera</taxon>
        <taxon>Endopterygota</taxon>
        <taxon>Lepidoptera</taxon>
        <taxon>Glossata</taxon>
        <taxon>Ditrysia</taxon>
        <taxon>Tineoidea</taxon>
        <taxon>Psychidae</taxon>
        <taxon>Oiketicinae</taxon>
        <taxon>Eumeta</taxon>
    </lineage>
</organism>
<reference evidence="1 2" key="1">
    <citation type="journal article" date="2019" name="Commun. Biol.">
        <title>The bagworm genome reveals a unique fibroin gene that provides high tensile strength.</title>
        <authorList>
            <person name="Kono N."/>
            <person name="Nakamura H."/>
            <person name="Ohtoshi R."/>
            <person name="Tomita M."/>
            <person name="Numata K."/>
            <person name="Arakawa K."/>
        </authorList>
    </citation>
    <scope>NUCLEOTIDE SEQUENCE [LARGE SCALE GENOMIC DNA]</scope>
</reference>
<evidence type="ECO:0000313" key="2">
    <source>
        <dbReference type="Proteomes" id="UP000299102"/>
    </source>
</evidence>
<name>A0A4C1XFB2_EUMVA</name>
<dbReference type="Proteomes" id="UP000299102">
    <property type="component" value="Unassembled WGS sequence"/>
</dbReference>
<accession>A0A4C1XFB2</accession>
<keyword evidence="2" id="KW-1185">Reference proteome</keyword>
<dbReference type="EMBL" id="BGZK01000819">
    <property type="protein sequence ID" value="GBP61662.1"/>
    <property type="molecule type" value="Genomic_DNA"/>
</dbReference>
<protein>
    <submittedName>
        <fullName evidence="1">Uncharacterized protein</fullName>
    </submittedName>
</protein>
<gene>
    <name evidence="1" type="ORF">EVAR_43599_1</name>
</gene>